<keyword evidence="3" id="KW-0238">DNA-binding</keyword>
<dbReference type="GO" id="GO:0140664">
    <property type="term" value="F:ATP-dependent DNA damage sensor activity"/>
    <property type="evidence" value="ECO:0007669"/>
    <property type="project" value="InterPro"/>
</dbReference>
<evidence type="ECO:0000256" key="1">
    <source>
        <dbReference type="ARBA" id="ARBA00022741"/>
    </source>
</evidence>
<dbReference type="EMBL" id="KF006347">
    <property type="protein sequence ID" value="AHX99906.1"/>
    <property type="molecule type" value="Genomic_DNA"/>
</dbReference>
<dbReference type="PANTHER" id="PTHR11361">
    <property type="entry name" value="DNA MISMATCH REPAIR PROTEIN MUTS FAMILY MEMBER"/>
    <property type="match status" value="1"/>
</dbReference>
<dbReference type="GO" id="GO:0005829">
    <property type="term" value="C:cytosol"/>
    <property type="evidence" value="ECO:0007669"/>
    <property type="project" value="TreeGrafter"/>
</dbReference>
<dbReference type="Pfam" id="PF00488">
    <property type="entry name" value="MutS_V"/>
    <property type="match status" value="1"/>
</dbReference>
<dbReference type="Gene3D" id="3.40.50.300">
    <property type="entry name" value="P-loop containing nucleotide triphosphate hydrolases"/>
    <property type="match status" value="1"/>
</dbReference>
<dbReference type="InterPro" id="IPR000432">
    <property type="entry name" value="DNA_mismatch_repair_MutS_C"/>
</dbReference>
<keyword evidence="4" id="KW-0472">Membrane</keyword>
<dbReference type="GO" id="GO:0005524">
    <property type="term" value="F:ATP binding"/>
    <property type="evidence" value="ECO:0007669"/>
    <property type="project" value="UniProtKB-KW"/>
</dbReference>
<name>A0A023UGS1_STAHA</name>
<dbReference type="PANTHER" id="PTHR11361:SF152">
    <property type="entry name" value="DNA MISMATCH REPAIR PROTEIN"/>
    <property type="match status" value="1"/>
</dbReference>
<dbReference type="SMART" id="SM00534">
    <property type="entry name" value="MUTSac"/>
    <property type="match status" value="1"/>
</dbReference>
<evidence type="ECO:0000313" key="7">
    <source>
        <dbReference type="EMBL" id="MDT4286321.1"/>
    </source>
</evidence>
<feature type="transmembrane region" description="Helical" evidence="4">
    <location>
        <begin position="255"/>
        <end position="274"/>
    </location>
</feature>
<reference evidence="6" key="1">
    <citation type="submission" date="2013-03" db="EMBL/GenBank/DDBJ databases">
        <authorList>
            <person name="Borui P."/>
            <person name="Yunsong Y."/>
        </authorList>
    </citation>
    <scope>NUCLEOTIDE SEQUENCE</scope>
    <source>
        <strain evidence="6">SH32</strain>
    </source>
</reference>
<dbReference type="Proteomes" id="UP001269271">
    <property type="component" value="Unassembled WGS sequence"/>
</dbReference>
<keyword evidence="4" id="KW-1133">Transmembrane helix</keyword>
<reference evidence="6" key="2">
    <citation type="journal article" date="2014" name="PLoS ONE">
        <title>Characterization of the staphylococcal cassette chromosome composite island of Staphylococcus haemolyticus SH32, a methicillin-resistant clinical isolate from China.</title>
        <authorList>
            <person name="Yu D."/>
            <person name="Pi B."/>
            <person name="Chen Y."/>
            <person name="Wang Y."/>
            <person name="Ruan Z."/>
            <person name="Otto M."/>
            <person name="Yu Y."/>
        </authorList>
    </citation>
    <scope>NUCLEOTIDE SEQUENCE</scope>
    <source>
        <strain evidence="6">SH32</strain>
    </source>
</reference>
<feature type="transmembrane region" description="Helical" evidence="4">
    <location>
        <begin position="6"/>
        <end position="28"/>
    </location>
</feature>
<dbReference type="PATRIC" id="fig|1283.481.peg.2268"/>
<feature type="domain" description="DNA mismatch repair proteins mutS family" evidence="5">
    <location>
        <begin position="347"/>
        <end position="532"/>
    </location>
</feature>
<evidence type="ECO:0000313" key="6">
    <source>
        <dbReference type="EMBL" id="AHX99906.1"/>
    </source>
</evidence>
<gene>
    <name evidence="7" type="ORF">RO950_04720</name>
    <name evidence="6" type="ORF">SHP0197</name>
</gene>
<keyword evidence="8" id="KW-1185">Reference proteome</keyword>
<keyword evidence="1" id="KW-0547">Nucleotide-binding</keyword>
<dbReference type="SUPFAM" id="SSF52540">
    <property type="entry name" value="P-loop containing nucleoside triphosphate hydrolases"/>
    <property type="match status" value="1"/>
</dbReference>
<keyword evidence="2" id="KW-0067">ATP-binding</keyword>
<dbReference type="AlphaFoldDB" id="A0A023UGS1"/>
<keyword evidence="4" id="KW-0812">Transmembrane</keyword>
<reference evidence="7 8" key="3">
    <citation type="submission" date="2023-08" db="EMBL/GenBank/DDBJ databases">
        <title>Genomic surveillance of Staphylococcus haemolyticus neonatal outbreak in southern France.</title>
        <authorList>
            <person name="Magnan C."/>
            <person name="Morsli M."/>
            <person name="Thiery B."/>
            <person name="Salipante F."/>
            <person name="Attar J."/>
            <person name="Massimo D.M."/>
            <person name="Ory J."/>
            <person name="Pantel A."/>
            <person name="Lavigne J.-P."/>
        </authorList>
    </citation>
    <scope>NUCLEOTIDE SEQUENCE [LARGE SCALE GENOMIC DNA]</scope>
    <source>
        <strain evidence="7 8">NSH026</strain>
    </source>
</reference>
<dbReference type="InterPro" id="IPR027417">
    <property type="entry name" value="P-loop_NTPase"/>
</dbReference>
<evidence type="ECO:0000259" key="5">
    <source>
        <dbReference type="SMART" id="SM00534"/>
    </source>
</evidence>
<dbReference type="GO" id="GO:0006298">
    <property type="term" value="P:mismatch repair"/>
    <property type="evidence" value="ECO:0007669"/>
    <property type="project" value="InterPro"/>
</dbReference>
<proteinExistence type="predicted"/>
<dbReference type="InterPro" id="IPR045076">
    <property type="entry name" value="MutS"/>
</dbReference>
<evidence type="ECO:0000256" key="4">
    <source>
        <dbReference type="SAM" id="Phobius"/>
    </source>
</evidence>
<organism evidence="6">
    <name type="scientific">Staphylococcus haemolyticus</name>
    <dbReference type="NCBI Taxonomy" id="1283"/>
    <lineage>
        <taxon>Bacteria</taxon>
        <taxon>Bacillati</taxon>
        <taxon>Bacillota</taxon>
        <taxon>Bacilli</taxon>
        <taxon>Bacillales</taxon>
        <taxon>Staphylococcaceae</taxon>
        <taxon>Staphylococcus</taxon>
    </lineage>
</organism>
<feature type="transmembrane region" description="Helical" evidence="4">
    <location>
        <begin position="157"/>
        <end position="189"/>
    </location>
</feature>
<evidence type="ECO:0000313" key="8">
    <source>
        <dbReference type="Proteomes" id="UP001269271"/>
    </source>
</evidence>
<dbReference type="RefSeq" id="WP_016930539.1">
    <property type="nucleotide sequence ID" value="NZ_CAJCFW010000031.1"/>
</dbReference>
<evidence type="ECO:0000256" key="3">
    <source>
        <dbReference type="ARBA" id="ARBA00023125"/>
    </source>
</evidence>
<dbReference type="KEGG" id="shh:ShL2_00122"/>
<dbReference type="GO" id="GO:0030983">
    <property type="term" value="F:mismatched DNA binding"/>
    <property type="evidence" value="ECO:0007669"/>
    <property type="project" value="InterPro"/>
</dbReference>
<accession>A0A023UGS1</accession>
<sequence>MNIYQTYALLVIGIIILGLIVNVVVTIVDRRKLINHIHTLWRNKKPIENFIRPNSRFDYQFKLKRDQHNNLIDDKTWSDLNMEEIFHRSNFNFTAIGEMRWFATLRNMFKVNNKQLLDQFNNDETFRVNVSYHLASIGKVVYPIFPDQLKAIKRNNLFMICPFIPFIGLIICFISPSTGVLITLFSILLNIVLSGTLKRTYDQDLKSLFYTAKVLKEGYHLDQIKGTPEVNTNFSHFKGARLFSGLLGKVGDQDIGGAFIMLLKMAFMVDYFLFHIIQYTYYRYQDEVMACYDYVSTLDNHYSLAMYRRILDTYCEPTAFSNEQTLTFTNLIHPLLENAVPNDLDINHNILLTGSNASGKSTFMKALAINLILAQTIETATADAFSYRPGLVYTSMANADDVLSGDSYFMAELKSIRRLFDIETHMPVYCFIDEIFKGTNTTERIAASESVLSYLNHQPEYRIVAATHDIELSELLKDNYQNFHFNETIENDEIHFDYKIKKGKANTRNAIELLRITNFPNKIYKRAKDQVKDLN</sequence>
<protein>
    <submittedName>
        <fullName evidence="6">DNA mismatch repair protein MutS</fullName>
    </submittedName>
    <submittedName>
        <fullName evidence="7">MutS family DNA mismatch repair protein</fullName>
    </submittedName>
</protein>
<evidence type="ECO:0000256" key="2">
    <source>
        <dbReference type="ARBA" id="ARBA00022840"/>
    </source>
</evidence>
<dbReference type="EMBL" id="JAVSOO010000009">
    <property type="protein sequence ID" value="MDT4286321.1"/>
    <property type="molecule type" value="Genomic_DNA"/>
</dbReference>